<evidence type="ECO:0000259" key="1">
    <source>
        <dbReference type="Pfam" id="PF03781"/>
    </source>
</evidence>
<gene>
    <name evidence="3" type="ORF">Ari01nite_81080</name>
</gene>
<dbReference type="PANTHER" id="PTHR23150">
    <property type="entry name" value="SULFATASE MODIFYING FACTOR 1, 2"/>
    <property type="match status" value="1"/>
</dbReference>
<evidence type="ECO:0000313" key="3">
    <source>
        <dbReference type="EMBL" id="GIF00644.1"/>
    </source>
</evidence>
<dbReference type="InterPro" id="IPR016187">
    <property type="entry name" value="CTDL_fold"/>
</dbReference>
<dbReference type="InterPro" id="IPR027417">
    <property type="entry name" value="P-loop_NTPase"/>
</dbReference>
<feature type="domain" description="Sulfatase-modifying factor enzyme-like" evidence="1">
    <location>
        <begin position="687"/>
        <end position="869"/>
    </location>
</feature>
<name>A0A919MYU3_9ACTN</name>
<feature type="domain" description="Novel STAND NTPase 1" evidence="2">
    <location>
        <begin position="235"/>
        <end position="599"/>
    </location>
</feature>
<dbReference type="Pfam" id="PF20703">
    <property type="entry name" value="nSTAND1"/>
    <property type="match status" value="1"/>
</dbReference>
<comment type="caution">
    <text evidence="3">The sequence shown here is derived from an EMBL/GenBank/DDBJ whole genome shotgun (WGS) entry which is preliminary data.</text>
</comment>
<evidence type="ECO:0000313" key="4">
    <source>
        <dbReference type="Proteomes" id="UP000636960"/>
    </source>
</evidence>
<dbReference type="Proteomes" id="UP000636960">
    <property type="component" value="Unassembled WGS sequence"/>
</dbReference>
<dbReference type="GO" id="GO:0120147">
    <property type="term" value="F:formylglycine-generating oxidase activity"/>
    <property type="evidence" value="ECO:0007669"/>
    <property type="project" value="TreeGrafter"/>
</dbReference>
<dbReference type="Pfam" id="PF03781">
    <property type="entry name" value="FGE-sulfatase"/>
    <property type="match status" value="1"/>
</dbReference>
<proteinExistence type="predicted"/>
<accession>A0A919MYU3</accession>
<dbReference type="EMBL" id="BOMV01000087">
    <property type="protein sequence ID" value="GIF00644.1"/>
    <property type="molecule type" value="Genomic_DNA"/>
</dbReference>
<evidence type="ECO:0000259" key="2">
    <source>
        <dbReference type="Pfam" id="PF20703"/>
    </source>
</evidence>
<dbReference type="Gene3D" id="3.90.1580.10">
    <property type="entry name" value="paralog of FGE (formylglycine-generating enzyme)"/>
    <property type="match status" value="1"/>
</dbReference>
<dbReference type="InterPro" id="IPR049052">
    <property type="entry name" value="nSTAND1"/>
</dbReference>
<dbReference type="InterPro" id="IPR005532">
    <property type="entry name" value="SUMF_dom"/>
</dbReference>
<dbReference type="InterPro" id="IPR042095">
    <property type="entry name" value="SUMF_sf"/>
</dbReference>
<organism evidence="3 4">
    <name type="scientific">Paractinoplanes rishiriensis</name>
    <dbReference type="NCBI Taxonomy" id="1050105"/>
    <lineage>
        <taxon>Bacteria</taxon>
        <taxon>Bacillati</taxon>
        <taxon>Actinomycetota</taxon>
        <taxon>Actinomycetes</taxon>
        <taxon>Micromonosporales</taxon>
        <taxon>Micromonosporaceae</taxon>
        <taxon>Paractinoplanes</taxon>
    </lineage>
</organism>
<evidence type="ECO:0008006" key="5">
    <source>
        <dbReference type="Google" id="ProtNLM"/>
    </source>
</evidence>
<dbReference type="AlphaFoldDB" id="A0A919MYU3"/>
<protein>
    <recommendedName>
        <fullName evidence="5">Sulfatase-modifying factor enzyme domain-containing protein</fullName>
    </recommendedName>
</protein>
<reference evidence="3" key="1">
    <citation type="submission" date="2021-01" db="EMBL/GenBank/DDBJ databases">
        <title>Whole genome shotgun sequence of Actinoplanes rishiriensis NBRC 108556.</title>
        <authorList>
            <person name="Komaki H."/>
            <person name="Tamura T."/>
        </authorList>
    </citation>
    <scope>NUCLEOTIDE SEQUENCE</scope>
    <source>
        <strain evidence="3">NBRC 108556</strain>
    </source>
</reference>
<keyword evidence="4" id="KW-1185">Reference proteome</keyword>
<dbReference type="SUPFAM" id="SSF56436">
    <property type="entry name" value="C-type lectin-like"/>
    <property type="match status" value="1"/>
</dbReference>
<dbReference type="SUPFAM" id="SSF52540">
    <property type="entry name" value="P-loop containing nucleoside triphosphate hydrolases"/>
    <property type="match status" value="1"/>
</dbReference>
<dbReference type="PANTHER" id="PTHR23150:SF19">
    <property type="entry name" value="FORMYLGLYCINE-GENERATING ENZYME"/>
    <property type="match status" value="1"/>
</dbReference>
<sequence>MSILGITMAWHSSGRAPLALTGYDRPMAQGLPVFTVFLASPGDVVEERAIARDVVRRLQFDPFIQRHCSLRLVSWDEPAAPVPLLASEHPQHLIDDVLPRPGECDVVVAILWSRLGSPVPASPHPSGTAAEIDDALAGRPDVLIYRKTAEPTVALGAPDILERTRQYAAVRSYLAGLAESLAARGRGMFQEFGSPTDFRTLLDAHLRRLVERRTRSRPAAEAGRAERRWDTSRSPYPGLVAFTTADVDCFFGRDREVDALTARVRTTPLTVVLGASGSGKSSLIGAGLLPRLAALDGPTRWVTPTYDVERHVWHGPRVTPTGVGADPARWPAPVPDVGGRALVFVDQLEEIFGPPCAGYRDAFLDHLVAVADHGPATVVVSLRADFLGHALQHEGLARHLQAGSFLLGPPDLAAITEIIGRPAAVAGLRFDRELPEQLLIDARREPGRLPLLAFALNELHQRRSDDRLTAAAYAEIGGVAGALGRLAERTFGALPEGVRAEFGAVLGRLVAVDEVGGPVRARASVAALCTTAERTALVDALIAARLLVADATHVELAHEAVFRGWPRLAQWIDSVHEDMLTLQRLRRAVAEWLQSGRDTAFLWPQPRMDATLAAAGRIGAELRADERSFLRPEAERLCDELRRSGLGHRRRQEISVQLARLGDRRPGIGVAADGRPDIEWCRVPGDQPLWIAKHPVTVAQLDAFRRSHYRPDVDGVPTGLEKTAPNLPATCSRREAMTFVSWANKGRTAGGPVVRLPTRAEWERAAGGRTYPWGDDWRDDHANTIESGLGGTLAVGMYPAGAAPCGALDMAGTVWEWCDDESAPGHRVPDDLHLLKGGSAWEKAATCQVTGGRRMRGDVARDDAGIRLVLVGTP</sequence>
<dbReference type="InterPro" id="IPR051043">
    <property type="entry name" value="Sulfatase_Mod_Factor_Kinase"/>
</dbReference>